<evidence type="ECO:0000259" key="4">
    <source>
        <dbReference type="Pfam" id="PF01095"/>
    </source>
</evidence>
<evidence type="ECO:0000256" key="3">
    <source>
        <dbReference type="ARBA" id="ARBA00023085"/>
    </source>
</evidence>
<organism evidence="5 6">
    <name type="scientific">Novosphingobium sediminicola</name>
    <dbReference type="NCBI Taxonomy" id="563162"/>
    <lineage>
        <taxon>Bacteria</taxon>
        <taxon>Pseudomonadati</taxon>
        <taxon>Pseudomonadota</taxon>
        <taxon>Alphaproteobacteria</taxon>
        <taxon>Sphingomonadales</taxon>
        <taxon>Sphingomonadaceae</taxon>
        <taxon>Novosphingobium</taxon>
    </lineage>
</organism>
<dbReference type="RefSeq" id="WP_183628586.1">
    <property type="nucleotide sequence ID" value="NZ_JACIDX010000022.1"/>
</dbReference>
<dbReference type="EC" id="3.1.1.11" evidence="5"/>
<dbReference type="AlphaFoldDB" id="A0A7W6G7W8"/>
<dbReference type="InterPro" id="IPR011050">
    <property type="entry name" value="Pectin_lyase_fold/virulence"/>
</dbReference>
<gene>
    <name evidence="5" type="ORF">GGR38_004328</name>
</gene>
<keyword evidence="3" id="KW-0063">Aspartyl esterase</keyword>
<name>A0A7W6G7W8_9SPHN</name>
<dbReference type="Pfam" id="PF01095">
    <property type="entry name" value="Pectinesterase"/>
    <property type="match status" value="1"/>
</dbReference>
<comment type="caution">
    <text evidence="5">The sequence shown here is derived from an EMBL/GenBank/DDBJ whole genome shotgun (WGS) entry which is preliminary data.</text>
</comment>
<dbReference type="SUPFAM" id="SSF51126">
    <property type="entry name" value="Pectin lyase-like"/>
    <property type="match status" value="1"/>
</dbReference>
<protein>
    <submittedName>
        <fullName evidence="5">Pectinesterase</fullName>
        <ecNumber evidence="5">3.1.1.11</ecNumber>
    </submittedName>
</protein>
<evidence type="ECO:0000313" key="6">
    <source>
        <dbReference type="Proteomes" id="UP000548867"/>
    </source>
</evidence>
<dbReference type="PANTHER" id="PTHR31321:SF57">
    <property type="entry name" value="PECTINESTERASE 53-RELATED"/>
    <property type="match status" value="1"/>
</dbReference>
<sequence length="361" mass="39276">MLAPFLLAAALTTPAHYDVRPTCGATPAPCYTRIQSALDAAARDKSERWITIRVAPGDYHEKPVIARPRLRLIGADRAKTRIHFGAVAQTAKDYHRNGWGTPGSATLTIDADQVEVRGITIENTYDYLANDRIAYGDPARIGNPQAAAVLFDIHADRVLMRRVAMLGYQDTVFTNGGRALVQDSLIAGNIDFIFGNGQLLIEHSEIRSRPRAQPPGPDGFQSFVAAPSTPLSQPTGIVFYASRLTREVGVPDGAVALGRPWHPTTRFADGRYADPSAVGMAIYIDCVMDRHIHAERWTTMNGTSRDGAMATVFRPQDSRFGEVGSSGPGAQGKGVAIAWKNERTYAQIRSQFLSGWTLTGK</sequence>
<reference evidence="5 6" key="1">
    <citation type="submission" date="2020-08" db="EMBL/GenBank/DDBJ databases">
        <title>Genomic Encyclopedia of Type Strains, Phase IV (KMG-IV): sequencing the most valuable type-strain genomes for metagenomic binning, comparative biology and taxonomic classification.</title>
        <authorList>
            <person name="Goeker M."/>
        </authorList>
    </citation>
    <scope>NUCLEOTIDE SEQUENCE [LARGE SCALE GENOMIC DNA]</scope>
    <source>
        <strain evidence="5 6">DSM 27057</strain>
    </source>
</reference>
<keyword evidence="6" id="KW-1185">Reference proteome</keyword>
<evidence type="ECO:0000256" key="2">
    <source>
        <dbReference type="ARBA" id="ARBA00022801"/>
    </source>
</evidence>
<dbReference type="Proteomes" id="UP000548867">
    <property type="component" value="Unassembled WGS sequence"/>
</dbReference>
<evidence type="ECO:0000256" key="1">
    <source>
        <dbReference type="ARBA" id="ARBA00008891"/>
    </source>
</evidence>
<dbReference type="PANTHER" id="PTHR31321">
    <property type="entry name" value="ACYL-COA THIOESTER HYDROLASE YBHC-RELATED"/>
    <property type="match status" value="1"/>
</dbReference>
<feature type="domain" description="Pectinesterase catalytic" evidence="4">
    <location>
        <begin position="31"/>
        <end position="343"/>
    </location>
</feature>
<dbReference type="InterPro" id="IPR012334">
    <property type="entry name" value="Pectin_lyas_fold"/>
</dbReference>
<dbReference type="InterPro" id="IPR000070">
    <property type="entry name" value="Pectinesterase_cat"/>
</dbReference>
<dbReference type="Gene3D" id="2.160.20.10">
    <property type="entry name" value="Single-stranded right-handed beta-helix, Pectin lyase-like"/>
    <property type="match status" value="1"/>
</dbReference>
<dbReference type="GO" id="GO:0042545">
    <property type="term" value="P:cell wall modification"/>
    <property type="evidence" value="ECO:0007669"/>
    <property type="project" value="InterPro"/>
</dbReference>
<proteinExistence type="inferred from homology"/>
<comment type="similarity">
    <text evidence="1">Belongs to the pectinesterase family.</text>
</comment>
<dbReference type="GO" id="GO:0030599">
    <property type="term" value="F:pectinesterase activity"/>
    <property type="evidence" value="ECO:0007669"/>
    <property type="project" value="UniProtKB-EC"/>
</dbReference>
<dbReference type="EMBL" id="JACIDX010000022">
    <property type="protein sequence ID" value="MBB3957354.1"/>
    <property type="molecule type" value="Genomic_DNA"/>
</dbReference>
<accession>A0A7W6G7W8</accession>
<dbReference type="GO" id="GO:0009279">
    <property type="term" value="C:cell outer membrane"/>
    <property type="evidence" value="ECO:0007669"/>
    <property type="project" value="TreeGrafter"/>
</dbReference>
<evidence type="ECO:0000313" key="5">
    <source>
        <dbReference type="EMBL" id="MBB3957354.1"/>
    </source>
</evidence>
<keyword evidence="2 5" id="KW-0378">Hydrolase</keyword>